<evidence type="ECO:0000256" key="4">
    <source>
        <dbReference type="ARBA" id="ARBA00022679"/>
    </source>
</evidence>
<dbReference type="GO" id="GO:0008168">
    <property type="term" value="F:methyltransferase activity"/>
    <property type="evidence" value="ECO:0007669"/>
    <property type="project" value="UniProtKB-KW"/>
</dbReference>
<evidence type="ECO:0000256" key="1">
    <source>
        <dbReference type="ARBA" id="ARBA00022490"/>
    </source>
</evidence>
<accession>A0A9D5CZM1</accession>
<reference evidence="7" key="2">
    <citation type="journal article" date="2022" name="Hortic Res">
        <title>The genome of Dioscorea zingiberensis sheds light on the biosynthesis, origin and evolution of the medicinally important diosgenin saponins.</title>
        <authorList>
            <person name="Li Y."/>
            <person name="Tan C."/>
            <person name="Li Z."/>
            <person name="Guo J."/>
            <person name="Li S."/>
            <person name="Chen X."/>
            <person name="Wang C."/>
            <person name="Dai X."/>
            <person name="Yang H."/>
            <person name="Song W."/>
            <person name="Hou L."/>
            <person name="Xu J."/>
            <person name="Tong Z."/>
            <person name="Xu A."/>
            <person name="Yuan X."/>
            <person name="Wang W."/>
            <person name="Yang Q."/>
            <person name="Chen L."/>
            <person name="Sun Z."/>
            <person name="Wang K."/>
            <person name="Pan B."/>
            <person name="Chen J."/>
            <person name="Bao Y."/>
            <person name="Liu F."/>
            <person name="Qi X."/>
            <person name="Gang D.R."/>
            <person name="Wen J."/>
            <person name="Li J."/>
        </authorList>
    </citation>
    <scope>NUCLEOTIDE SEQUENCE</scope>
    <source>
        <strain evidence="7">Dzin_1.0</strain>
    </source>
</reference>
<sequence>MSIPWASYAFLPKRAGSPSLIPFIVSPFRKVSYLPRFSSFSSDKAVEQNGPGSAPKEGNLKSGLYLVATPIGNLEDITLRALRVLNSADVILSEDTRHSGKLLQYYNIKTPLVSYHKFNESQREVMILQKLQQGQVVALVSDAGTPGISDPGTELAKLCLTNNIPIVPIPGPSAVIAALSASGLSTSEFTFVGFLSKHAGSRRERLEISSKESATQIFFVPPHKLHQFLEEASSLFGELRYCVIAREMTKIHEEFWRGSLGEATQKFSSQQPRGEITLLIEGKANSVVEIPSDSQIEHHLKVLISNGHSLSTAVKLVAEATSAKKKQDPFFIFFSICRTITLLSYRKSGKENGMQPSRSKTNIRIRFGQGMLCC</sequence>
<comment type="caution">
    <text evidence="7">The sequence shown here is derived from an EMBL/GenBank/DDBJ whole genome shotgun (WGS) entry which is preliminary data.</text>
</comment>
<dbReference type="OrthoDB" id="289942at2759"/>
<dbReference type="Gene3D" id="3.40.1010.10">
    <property type="entry name" value="Cobalt-precorrin-4 Transmethylase, Domain 1"/>
    <property type="match status" value="1"/>
</dbReference>
<keyword evidence="1" id="KW-0963">Cytoplasm</keyword>
<dbReference type="NCBIfam" id="TIGR00096">
    <property type="entry name" value="16S rRNA (cytidine(1402)-2'-O)-methyltransferase"/>
    <property type="match status" value="1"/>
</dbReference>
<keyword evidence="2" id="KW-0698">rRNA processing</keyword>
<dbReference type="InterPro" id="IPR018063">
    <property type="entry name" value="SAM_MeTrfase_RsmI_CS"/>
</dbReference>
<dbReference type="InterPro" id="IPR008189">
    <property type="entry name" value="rRNA_ssu_MeTfrase_I"/>
</dbReference>
<name>A0A9D5CZM1_9LILI</name>
<dbReference type="CDD" id="cd11648">
    <property type="entry name" value="RsmI"/>
    <property type="match status" value="1"/>
</dbReference>
<dbReference type="InterPro" id="IPR014776">
    <property type="entry name" value="4pyrrole_Mease_sub2"/>
</dbReference>
<dbReference type="AlphaFoldDB" id="A0A9D5CZM1"/>
<evidence type="ECO:0000259" key="6">
    <source>
        <dbReference type="Pfam" id="PF00590"/>
    </source>
</evidence>
<evidence type="ECO:0000313" key="7">
    <source>
        <dbReference type="EMBL" id="KAJ0981642.1"/>
    </source>
</evidence>
<protein>
    <recommendedName>
        <fullName evidence="6">Tetrapyrrole methylase domain-containing protein</fullName>
    </recommendedName>
</protein>
<dbReference type="InterPro" id="IPR035996">
    <property type="entry name" value="4pyrrol_Methylase_sf"/>
</dbReference>
<dbReference type="SUPFAM" id="SSF53790">
    <property type="entry name" value="Tetrapyrrole methylase"/>
    <property type="match status" value="1"/>
</dbReference>
<dbReference type="PANTHER" id="PTHR46111">
    <property type="entry name" value="RIBOSOMAL RNA SMALL SUBUNIT METHYLTRANSFERASE I"/>
    <property type="match status" value="1"/>
</dbReference>
<organism evidence="7 8">
    <name type="scientific">Dioscorea zingiberensis</name>
    <dbReference type="NCBI Taxonomy" id="325984"/>
    <lineage>
        <taxon>Eukaryota</taxon>
        <taxon>Viridiplantae</taxon>
        <taxon>Streptophyta</taxon>
        <taxon>Embryophyta</taxon>
        <taxon>Tracheophyta</taxon>
        <taxon>Spermatophyta</taxon>
        <taxon>Magnoliopsida</taxon>
        <taxon>Liliopsida</taxon>
        <taxon>Dioscoreales</taxon>
        <taxon>Dioscoreaceae</taxon>
        <taxon>Dioscorea</taxon>
    </lineage>
</organism>
<keyword evidence="3" id="KW-0489">Methyltransferase</keyword>
<reference evidence="7" key="1">
    <citation type="submission" date="2021-03" db="EMBL/GenBank/DDBJ databases">
        <authorList>
            <person name="Li Z."/>
            <person name="Yang C."/>
        </authorList>
    </citation>
    <scope>NUCLEOTIDE SEQUENCE</scope>
    <source>
        <strain evidence="7">Dzin_1.0</strain>
        <tissue evidence="7">Leaf</tissue>
    </source>
</reference>
<dbReference type="Pfam" id="PF00590">
    <property type="entry name" value="TP_methylase"/>
    <property type="match status" value="1"/>
</dbReference>
<dbReference type="Proteomes" id="UP001085076">
    <property type="component" value="Miscellaneous, Linkage group lg02"/>
</dbReference>
<keyword evidence="4" id="KW-0808">Transferase</keyword>
<dbReference type="FunFam" id="3.40.1010.10:FF:000007">
    <property type="entry name" value="Ribosomal RNA small subunit methyltransferase I"/>
    <property type="match status" value="1"/>
</dbReference>
<dbReference type="Gene3D" id="3.30.950.10">
    <property type="entry name" value="Methyltransferase, Cobalt-precorrin-4 Transmethylase, Domain 2"/>
    <property type="match status" value="1"/>
</dbReference>
<evidence type="ECO:0000313" key="8">
    <source>
        <dbReference type="Proteomes" id="UP001085076"/>
    </source>
</evidence>
<keyword evidence="8" id="KW-1185">Reference proteome</keyword>
<dbReference type="GO" id="GO:0032259">
    <property type="term" value="P:methylation"/>
    <property type="evidence" value="ECO:0007669"/>
    <property type="project" value="UniProtKB-KW"/>
</dbReference>
<dbReference type="InterPro" id="IPR000878">
    <property type="entry name" value="4pyrrol_Mease"/>
</dbReference>
<dbReference type="GO" id="GO:0006364">
    <property type="term" value="P:rRNA processing"/>
    <property type="evidence" value="ECO:0007669"/>
    <property type="project" value="UniProtKB-KW"/>
</dbReference>
<proteinExistence type="inferred from homology"/>
<dbReference type="EMBL" id="JAGGNH010000002">
    <property type="protein sequence ID" value="KAJ0981642.1"/>
    <property type="molecule type" value="Genomic_DNA"/>
</dbReference>
<evidence type="ECO:0000256" key="2">
    <source>
        <dbReference type="ARBA" id="ARBA00022552"/>
    </source>
</evidence>
<dbReference type="FunFam" id="3.30.950.10:FF:000002">
    <property type="entry name" value="Ribosomal RNA small subunit methyltransferase I"/>
    <property type="match status" value="1"/>
</dbReference>
<dbReference type="PANTHER" id="PTHR46111:SF1">
    <property type="entry name" value="RIBOSOMAL RNA SMALL SUBUNIT METHYLTRANSFERASE I"/>
    <property type="match status" value="1"/>
</dbReference>
<evidence type="ECO:0000256" key="5">
    <source>
        <dbReference type="ARBA" id="ARBA00022691"/>
    </source>
</evidence>
<keyword evidence="5" id="KW-0949">S-adenosyl-L-methionine</keyword>
<dbReference type="PROSITE" id="PS01296">
    <property type="entry name" value="RSMI"/>
    <property type="match status" value="1"/>
</dbReference>
<evidence type="ECO:0000256" key="3">
    <source>
        <dbReference type="ARBA" id="ARBA00022603"/>
    </source>
</evidence>
<gene>
    <name evidence="7" type="ORF">J5N97_009897</name>
</gene>
<dbReference type="HAMAP" id="MF_01877">
    <property type="entry name" value="16SrRNA_methyltr_I"/>
    <property type="match status" value="1"/>
</dbReference>
<feature type="domain" description="Tetrapyrrole methylase" evidence="6">
    <location>
        <begin position="64"/>
        <end position="263"/>
    </location>
</feature>
<dbReference type="InterPro" id="IPR014777">
    <property type="entry name" value="4pyrrole_Mease_sub1"/>
</dbReference>